<dbReference type="Gene3D" id="1.20.5.1160">
    <property type="entry name" value="Vasodilator-stimulated phosphoprotein"/>
    <property type="match status" value="1"/>
</dbReference>
<gene>
    <name evidence="4" type="ORF">EXE58_05520</name>
</gene>
<dbReference type="OrthoDB" id="3790246at2"/>
<evidence type="ECO:0000256" key="2">
    <source>
        <dbReference type="SAM" id="MobiDB-lite"/>
    </source>
</evidence>
<protein>
    <recommendedName>
        <fullName evidence="6">Multidomain membrane protein</fullName>
    </recommendedName>
</protein>
<feature type="transmembrane region" description="Helical" evidence="3">
    <location>
        <begin position="49"/>
        <end position="68"/>
    </location>
</feature>
<keyword evidence="3" id="KW-1133">Transmembrane helix</keyword>
<keyword evidence="3" id="KW-0472">Membrane</keyword>
<dbReference type="AlphaFoldDB" id="A0A4P7ICY0"/>
<evidence type="ECO:0008006" key="6">
    <source>
        <dbReference type="Google" id="ProtNLM"/>
    </source>
</evidence>
<dbReference type="Proteomes" id="UP000294853">
    <property type="component" value="Chromosome"/>
</dbReference>
<dbReference type="SUPFAM" id="SSF57997">
    <property type="entry name" value="Tropomyosin"/>
    <property type="match status" value="1"/>
</dbReference>
<sequence>MSSPQPQQSHAPRTSARRRQRSTRLTVAAALLVLSALLVGWAVVDGTAWLQGVAAVVAVVLGAAATRITHSELLAERRTAARDRAVQAMQYREITAQRTAENEAFAADMRRKIIDRQEAISVLEVALSKAQRLAADQTLKLGNEARRADGAERAVAGLGRALEAAESRASEAAVRVVELEAEIDVLKADLASLKSAHAARSTRSA</sequence>
<evidence type="ECO:0000256" key="3">
    <source>
        <dbReference type="SAM" id="Phobius"/>
    </source>
</evidence>
<keyword evidence="1" id="KW-0175">Coiled coil</keyword>
<evidence type="ECO:0000256" key="1">
    <source>
        <dbReference type="SAM" id="Coils"/>
    </source>
</evidence>
<dbReference type="RefSeq" id="WP_135266934.1">
    <property type="nucleotide sequence ID" value="NZ_CP038436.1"/>
</dbReference>
<keyword evidence="5" id="KW-1185">Reference proteome</keyword>
<evidence type="ECO:0000313" key="4">
    <source>
        <dbReference type="EMBL" id="QBX54966.1"/>
    </source>
</evidence>
<feature type="region of interest" description="Disordered" evidence="2">
    <location>
        <begin position="1"/>
        <end position="21"/>
    </location>
</feature>
<evidence type="ECO:0000313" key="5">
    <source>
        <dbReference type="Proteomes" id="UP000294853"/>
    </source>
</evidence>
<feature type="compositionally biased region" description="Polar residues" evidence="2">
    <location>
        <begin position="1"/>
        <end position="12"/>
    </location>
</feature>
<name>A0A4P7ICY0_9ACTN</name>
<accession>A0A4P7ICY0</accession>
<keyword evidence="3" id="KW-0812">Transmembrane</keyword>
<dbReference type="EMBL" id="CP038436">
    <property type="protein sequence ID" value="QBX54966.1"/>
    <property type="molecule type" value="Genomic_DNA"/>
</dbReference>
<proteinExistence type="predicted"/>
<feature type="coiled-coil region" evidence="1">
    <location>
        <begin position="148"/>
        <end position="196"/>
    </location>
</feature>
<dbReference type="KEGG" id="nsn:EXE58_05520"/>
<reference evidence="4 5" key="1">
    <citation type="submission" date="2019-03" db="EMBL/GenBank/DDBJ databases">
        <title>Three New Species of Nocardioides, Nocardioides euryhalodurans sp. nov., Nocardioides seonyuensis sp. nov. and Nocardioides eburneoflavus sp. nov. Iolated from Soil.</title>
        <authorList>
            <person name="Roh S.G."/>
            <person name="Lee C."/>
            <person name="Kim M.-K."/>
            <person name="Kim S.B."/>
        </authorList>
    </citation>
    <scope>NUCLEOTIDE SEQUENCE [LARGE SCALE GENOMIC DNA]</scope>
    <source>
        <strain evidence="4 5">MMS17-SY207-3</strain>
    </source>
</reference>
<feature type="transmembrane region" description="Helical" evidence="3">
    <location>
        <begin position="25"/>
        <end position="43"/>
    </location>
</feature>
<organism evidence="4 5">
    <name type="scientific">Nocardioides seonyuensis</name>
    <dbReference type="NCBI Taxonomy" id="2518371"/>
    <lineage>
        <taxon>Bacteria</taxon>
        <taxon>Bacillati</taxon>
        <taxon>Actinomycetota</taxon>
        <taxon>Actinomycetes</taxon>
        <taxon>Propionibacteriales</taxon>
        <taxon>Nocardioidaceae</taxon>
        <taxon>Nocardioides</taxon>
    </lineage>
</organism>